<comment type="similarity">
    <text evidence="12">Belongs to the peptidase M20C family.</text>
</comment>
<dbReference type="PANTHER" id="PTHR43501">
    <property type="entry name" value="CYTOSOL NON-SPECIFIC DIPEPTIDASE"/>
    <property type="match status" value="1"/>
</dbReference>
<sequence>MIYQFFGGSILSNNILSNLEPKSVFNYFEQICSIPHGSRNTKQISDFCVSFAKEHNLKYSQDESNNIIIWKDGTNGYENSPSVIIQGHLDMVCEKEHDCDIDFEKDGLSLIVDGDDIHADRTTLGGDDGIAVAFALAILDSTDIPHPPIEAVFTVDEEIGMLGAASLDCSPLKSRIMLNLDSEDEGSLLVSCAGGVSTTAHLPLTFEKTNGLTAEITISGLVGGHSGTEINKDRANSNRLMGRTLYALSKKYDFSLVSVNGGLKDNAIPNKTTAILILTDAGVKDAFSSSVSEMNDTYKHEYAVTDPSLSATVSFSDNTSADAMTKQSTKAFITALVNLPGGVHRMSHDIDGLVQTSLNMGILKTTENEMQASFSIRSSVSSEKFMLMDMISCLMDSLGGYITNFGEYPAWEFKKESHLRDVMSEVFEEQYGYKPIINALHAGVECGLFSEKLPGLDCVSFGPAIYDIHTAKERLSIESVIRTWKFTLEVLKRLK</sequence>
<comment type="catalytic activity">
    <reaction evidence="9">
        <text>Hydrolysis of dipeptides, preferentially hydrophobic dipeptides including prolyl amino acids.</text>
        <dbReference type="EC" id="3.4.13.18"/>
    </reaction>
</comment>
<proteinExistence type="inferred from homology"/>
<evidence type="ECO:0000256" key="16">
    <source>
        <dbReference type="ARBA" id="ARBA00077688"/>
    </source>
</evidence>
<evidence type="ECO:0000256" key="14">
    <source>
        <dbReference type="ARBA" id="ARBA00075285"/>
    </source>
</evidence>
<evidence type="ECO:0000256" key="17">
    <source>
        <dbReference type="ARBA" id="ARBA00078074"/>
    </source>
</evidence>
<keyword evidence="8" id="KW-0170">Cobalt</keyword>
<evidence type="ECO:0000259" key="18">
    <source>
        <dbReference type="Pfam" id="PF07687"/>
    </source>
</evidence>
<dbReference type="SUPFAM" id="SSF53187">
    <property type="entry name" value="Zn-dependent exopeptidases"/>
    <property type="match status" value="1"/>
</dbReference>
<dbReference type="PIRSF" id="PIRSF016599">
    <property type="entry name" value="Xaa-His_dipept"/>
    <property type="match status" value="1"/>
</dbReference>
<reference evidence="19 20" key="1">
    <citation type="submission" date="2015-10" db="EMBL/GenBank/DDBJ databases">
        <title>Butyribacter intestini gen. nov., sp. nov., a butyric acid-producing bacterium of the family Lachnospiraceae isolated from the human faeces.</title>
        <authorList>
            <person name="Zou Y."/>
            <person name="Xue W."/>
            <person name="Luo G."/>
            <person name="Lv M."/>
        </authorList>
    </citation>
    <scope>NUCLEOTIDE SEQUENCE [LARGE SCALE GENOMIC DNA]</scope>
    <source>
        <strain evidence="19 20">TF01-11</strain>
    </source>
</reference>
<dbReference type="GO" id="GO:0006508">
    <property type="term" value="P:proteolysis"/>
    <property type="evidence" value="ECO:0007669"/>
    <property type="project" value="UniProtKB-KW"/>
</dbReference>
<dbReference type="Proteomes" id="UP000050833">
    <property type="component" value="Unassembled WGS sequence"/>
</dbReference>
<dbReference type="GO" id="GO:0046872">
    <property type="term" value="F:metal ion binding"/>
    <property type="evidence" value="ECO:0007669"/>
    <property type="project" value="UniProtKB-KW"/>
</dbReference>
<dbReference type="CDD" id="cd03890">
    <property type="entry name" value="M20_pepD"/>
    <property type="match status" value="1"/>
</dbReference>
<keyword evidence="4" id="KW-0479">Metal-binding</keyword>
<dbReference type="FunFam" id="3.40.630.10:FF:000018">
    <property type="entry name" value="Aminoacyl-histidine dipeptidase PepD"/>
    <property type="match status" value="1"/>
</dbReference>
<comment type="caution">
    <text evidence="19">The sequence shown here is derived from an EMBL/GenBank/DDBJ whole genome shotgun (WGS) entry which is preliminary data.</text>
</comment>
<evidence type="ECO:0000256" key="10">
    <source>
        <dbReference type="ARBA" id="ARBA00038976"/>
    </source>
</evidence>
<evidence type="ECO:0000256" key="11">
    <source>
        <dbReference type="ARBA" id="ARBA00044252"/>
    </source>
</evidence>
<comment type="cofactor">
    <cofactor evidence="2">
        <name>Zn(2+)</name>
        <dbReference type="ChEBI" id="CHEBI:29105"/>
    </cofactor>
</comment>
<evidence type="ECO:0000256" key="1">
    <source>
        <dbReference type="ARBA" id="ARBA00001941"/>
    </source>
</evidence>
<evidence type="ECO:0000256" key="7">
    <source>
        <dbReference type="ARBA" id="ARBA00023049"/>
    </source>
</evidence>
<dbReference type="Pfam" id="PF07687">
    <property type="entry name" value="M20_dimer"/>
    <property type="match status" value="1"/>
</dbReference>
<keyword evidence="3" id="KW-0645">Protease</keyword>
<evidence type="ECO:0000313" key="20">
    <source>
        <dbReference type="Proteomes" id="UP000050833"/>
    </source>
</evidence>
<dbReference type="GO" id="GO:0070573">
    <property type="term" value="F:metallodipeptidase activity"/>
    <property type="evidence" value="ECO:0007669"/>
    <property type="project" value="TreeGrafter"/>
</dbReference>
<keyword evidence="7" id="KW-0482">Metalloprotease</keyword>
<evidence type="ECO:0000256" key="2">
    <source>
        <dbReference type="ARBA" id="ARBA00001947"/>
    </source>
</evidence>
<dbReference type="PRINTS" id="PR00934">
    <property type="entry name" value="XHISDIPTASE"/>
</dbReference>
<dbReference type="NCBIfam" id="TIGR01893">
    <property type="entry name" value="aa-his-dipept"/>
    <property type="match status" value="1"/>
</dbReference>
<feature type="domain" description="Peptidase M20 dimerisation" evidence="18">
    <location>
        <begin position="218"/>
        <end position="278"/>
    </location>
</feature>
<comment type="cofactor">
    <cofactor evidence="1">
        <name>Co(2+)</name>
        <dbReference type="ChEBI" id="CHEBI:48828"/>
    </cofactor>
</comment>
<name>A0AAW3JSM5_9FIRM</name>
<dbReference type="EMBL" id="LLKB01000001">
    <property type="protein sequence ID" value="KQC85771.1"/>
    <property type="molecule type" value="Genomic_DNA"/>
</dbReference>
<evidence type="ECO:0000313" key="19">
    <source>
        <dbReference type="EMBL" id="KQC85771.1"/>
    </source>
</evidence>
<dbReference type="InterPro" id="IPR011650">
    <property type="entry name" value="Peptidase_M20_dimer"/>
</dbReference>
<evidence type="ECO:0000256" key="13">
    <source>
        <dbReference type="ARBA" id="ARBA00071271"/>
    </source>
</evidence>
<dbReference type="Pfam" id="PF01546">
    <property type="entry name" value="Peptidase_M20"/>
    <property type="match status" value="1"/>
</dbReference>
<dbReference type="GO" id="GO:0005829">
    <property type="term" value="C:cytosol"/>
    <property type="evidence" value="ECO:0007669"/>
    <property type="project" value="TreeGrafter"/>
</dbReference>
<dbReference type="EC" id="3.4.13.18" evidence="10"/>
<evidence type="ECO:0000256" key="4">
    <source>
        <dbReference type="ARBA" id="ARBA00022723"/>
    </source>
</evidence>
<evidence type="ECO:0000256" key="8">
    <source>
        <dbReference type="ARBA" id="ARBA00023285"/>
    </source>
</evidence>
<evidence type="ECO:0000256" key="6">
    <source>
        <dbReference type="ARBA" id="ARBA00022833"/>
    </source>
</evidence>
<dbReference type="Gene3D" id="3.40.630.10">
    <property type="entry name" value="Zn peptidases"/>
    <property type="match status" value="2"/>
</dbReference>
<accession>A0AAW3JSM5</accession>
<keyword evidence="5" id="KW-0378">Hydrolase</keyword>
<dbReference type="InterPro" id="IPR001160">
    <property type="entry name" value="Peptidase_M20C"/>
</dbReference>
<keyword evidence="6" id="KW-0862">Zinc</keyword>
<evidence type="ECO:0000256" key="9">
    <source>
        <dbReference type="ARBA" id="ARBA00036421"/>
    </source>
</evidence>
<gene>
    <name evidence="19" type="ORF">APZ18_00770</name>
</gene>
<dbReference type="InterPro" id="IPR002933">
    <property type="entry name" value="Peptidase_M20"/>
</dbReference>
<keyword evidence="20" id="KW-1185">Reference proteome</keyword>
<dbReference type="AlphaFoldDB" id="A0AAW3JSM5"/>
<dbReference type="FunFam" id="3.40.630.10:FF:000015">
    <property type="entry name" value="Aminoacyl-histidine dipeptidase PepD"/>
    <property type="match status" value="1"/>
</dbReference>
<evidence type="ECO:0000256" key="12">
    <source>
        <dbReference type="ARBA" id="ARBA00061423"/>
    </source>
</evidence>
<organism evidence="19 20">
    <name type="scientific">Butyribacter intestini</name>
    <dbReference type="NCBI Taxonomy" id="1703332"/>
    <lineage>
        <taxon>Bacteria</taxon>
        <taxon>Bacillati</taxon>
        <taxon>Bacillota</taxon>
        <taxon>Clostridia</taxon>
        <taxon>Lachnospirales</taxon>
        <taxon>Lachnospiraceae</taxon>
        <taxon>Butyribacter</taxon>
    </lineage>
</organism>
<evidence type="ECO:0000256" key="3">
    <source>
        <dbReference type="ARBA" id="ARBA00022670"/>
    </source>
</evidence>
<evidence type="ECO:0000256" key="5">
    <source>
        <dbReference type="ARBA" id="ARBA00022801"/>
    </source>
</evidence>
<evidence type="ECO:0000256" key="15">
    <source>
        <dbReference type="ARBA" id="ARBA00076004"/>
    </source>
</evidence>
<protein>
    <recommendedName>
        <fullName evidence="13">Cytosol non-specific dipeptidase</fullName>
        <ecNumber evidence="10">3.4.13.18</ecNumber>
    </recommendedName>
    <alternativeName>
        <fullName evidence="16">Aminoacyl-histidine dipeptidase</fullName>
    </alternativeName>
    <alternativeName>
        <fullName evidence="15">Beta-alanyl-histidine dipeptidase</fullName>
    </alternativeName>
    <alternativeName>
        <fullName evidence="14">Carnosinase</fullName>
    </alternativeName>
    <alternativeName>
        <fullName evidence="11">Peptidase D</fullName>
    </alternativeName>
    <alternativeName>
        <fullName evidence="17">Xaa-His dipeptidase</fullName>
    </alternativeName>
</protein>
<dbReference type="PANTHER" id="PTHR43501:SF1">
    <property type="entry name" value="CYTOSOL NON-SPECIFIC DIPEPTIDASE"/>
    <property type="match status" value="1"/>
</dbReference>